<dbReference type="InterPro" id="IPR006109">
    <property type="entry name" value="G3P_DH_NAD-dep_C"/>
</dbReference>
<dbReference type="Ensembl" id="ENSGMOT00000026198.1">
    <property type="protein sequence ID" value="ENSGMOP00000041537.1"/>
    <property type="gene ID" value="ENSGMOG00000000073.2"/>
</dbReference>
<evidence type="ECO:0000256" key="2">
    <source>
        <dbReference type="ARBA" id="ARBA00011009"/>
    </source>
</evidence>
<dbReference type="Pfam" id="PF07479">
    <property type="entry name" value="NAD_Gly3P_dh_C"/>
    <property type="match status" value="1"/>
</dbReference>
<name>A0A8C5B6D4_GADMO</name>
<evidence type="ECO:0000256" key="8">
    <source>
        <dbReference type="PIRSR" id="PIRSR000114-3"/>
    </source>
</evidence>
<keyword evidence="5 8" id="KW-0520">NAD</keyword>
<dbReference type="Gene3D" id="1.10.1040.10">
    <property type="entry name" value="N-(1-d-carboxylethyl)-l-norvaline Dehydrogenase, domain 2"/>
    <property type="match status" value="1"/>
</dbReference>
<feature type="binding site" evidence="8">
    <location>
        <position position="282"/>
    </location>
    <ligand>
        <name>NAD(+)</name>
        <dbReference type="ChEBI" id="CHEBI:57540"/>
    </ligand>
</feature>
<dbReference type="SUPFAM" id="SSF48179">
    <property type="entry name" value="6-phosphogluconate dehydrogenase C-terminal domain-like"/>
    <property type="match status" value="1"/>
</dbReference>
<proteinExistence type="inferred from homology"/>
<dbReference type="GO" id="GO:0042803">
    <property type="term" value="F:protein homodimerization activity"/>
    <property type="evidence" value="ECO:0007669"/>
    <property type="project" value="InterPro"/>
</dbReference>
<dbReference type="GO" id="GO:0141152">
    <property type="term" value="F:glycerol-3-phosphate dehydrogenase (NAD+) activity"/>
    <property type="evidence" value="ECO:0007669"/>
    <property type="project" value="UniProtKB-UniRule"/>
</dbReference>
<feature type="binding site" evidence="8">
    <location>
        <position position="137"/>
    </location>
    <ligand>
        <name>NAD(+)</name>
        <dbReference type="ChEBI" id="CHEBI:57540"/>
    </ligand>
</feature>
<accession>A0A8C5B6D4</accession>
<sequence length="341" mass="36585">MASPLKVCIVGSGNWGSAIARIIGGNARSLERFATTVKMWVFEENVNGRKLSDIINTEHENVKYLPGFKLPENVVAVPTLSDAAEGADLLVFVVPHQFIRNLCDQLVGCVSARAEESHSSGEKMGLDVSVLMGANIANEVAAEKFCETTIGSKVLENGLLFKELLQTPNFRITVVDDADTVELCGALKNIVAVGAGICDGLSCGDNTKAAVIRLGLMEMIAFAKLFSKDADAVSSATFLESCGVADLITTCYGGRNRRVAEAFAKTGKSIEELEKEMLNGQKLQGPATSTEVYHILQQKGLVDKSVATSSSIAFLSLNLWLCFSVHIEGCFLFPTSNFSFL</sequence>
<dbReference type="GO" id="GO:0051287">
    <property type="term" value="F:NAD binding"/>
    <property type="evidence" value="ECO:0007669"/>
    <property type="project" value="UniProtKB-UniRule"/>
</dbReference>
<evidence type="ECO:0000313" key="13">
    <source>
        <dbReference type="Ensembl" id="ENSGMOP00000041537.1"/>
    </source>
</evidence>
<dbReference type="SUPFAM" id="SSF51735">
    <property type="entry name" value="NAD(P)-binding Rossmann-fold domains"/>
    <property type="match status" value="1"/>
</dbReference>
<reference evidence="13" key="2">
    <citation type="submission" date="2025-09" db="UniProtKB">
        <authorList>
            <consortium name="Ensembl"/>
        </authorList>
    </citation>
    <scope>IDENTIFICATION</scope>
</reference>
<feature type="binding site" evidence="8">
    <location>
        <position position="284"/>
    </location>
    <ligand>
        <name>NAD(+)</name>
        <dbReference type="ChEBI" id="CHEBI:57540"/>
    </ligand>
</feature>
<dbReference type="GO" id="GO:0005975">
    <property type="term" value="P:carbohydrate metabolic process"/>
    <property type="evidence" value="ECO:0007669"/>
    <property type="project" value="InterPro"/>
</dbReference>
<feature type="binding site" evidence="8">
    <location>
        <position position="42"/>
    </location>
    <ligand>
        <name>NAD(+)</name>
        <dbReference type="ChEBI" id="CHEBI:57540"/>
    </ligand>
</feature>
<dbReference type="Proteomes" id="UP000694546">
    <property type="component" value="Chromosome 11"/>
</dbReference>
<dbReference type="NCBIfam" id="TIGR03376">
    <property type="entry name" value="glycerol3P_DH"/>
    <property type="match status" value="1"/>
</dbReference>
<dbReference type="InterPro" id="IPR036291">
    <property type="entry name" value="NAD(P)-bd_dom_sf"/>
</dbReference>
<evidence type="ECO:0000256" key="1">
    <source>
        <dbReference type="ARBA" id="ARBA00004496"/>
    </source>
</evidence>
<feature type="binding site" evidence="8">
    <location>
        <position position="255"/>
    </location>
    <ligand>
        <name>NAD(+)</name>
        <dbReference type="ChEBI" id="CHEBI:57540"/>
    </ligand>
</feature>
<comment type="similarity">
    <text evidence="2 9">Belongs to the NAD-dependent glycerol-3-phosphate dehydrogenase family.</text>
</comment>
<dbReference type="AlphaFoldDB" id="A0A8C5B6D4"/>
<evidence type="ECO:0000256" key="9">
    <source>
        <dbReference type="RuleBase" id="RU000437"/>
    </source>
</evidence>
<evidence type="ECO:0000256" key="10">
    <source>
        <dbReference type="RuleBase" id="RU361243"/>
    </source>
</evidence>
<dbReference type="Pfam" id="PF01210">
    <property type="entry name" value="NAD_Gly3P_dh_N"/>
    <property type="match status" value="2"/>
</dbReference>
<evidence type="ECO:0000256" key="6">
    <source>
        <dbReference type="ARBA" id="ARBA00048723"/>
    </source>
</evidence>
<feature type="binding site" evidence="8">
    <location>
        <position position="98"/>
    </location>
    <ligand>
        <name>NAD(+)</name>
        <dbReference type="ChEBI" id="CHEBI:57540"/>
    </ligand>
</feature>
<comment type="catalytic activity">
    <reaction evidence="6">
        <text>sn-glycerol 3-phosphate + NAD(+) = dihydroxyacetone phosphate + NADH + H(+)</text>
        <dbReference type="Rhea" id="RHEA:11092"/>
        <dbReference type="ChEBI" id="CHEBI:15378"/>
        <dbReference type="ChEBI" id="CHEBI:57540"/>
        <dbReference type="ChEBI" id="CHEBI:57597"/>
        <dbReference type="ChEBI" id="CHEBI:57642"/>
        <dbReference type="ChEBI" id="CHEBI:57945"/>
        <dbReference type="EC" id="1.1.1.8"/>
    </reaction>
    <physiologicalReaction direction="left-to-right" evidence="6">
        <dbReference type="Rhea" id="RHEA:11093"/>
    </physiologicalReaction>
</comment>
<dbReference type="EC" id="1.1.1.8" evidence="10"/>
<dbReference type="FunFam" id="1.10.1040.10:FF:000084">
    <property type="entry name" value="Glycerol-3-phosphate dehydrogenase [NAD(+)], cytoplasmic"/>
    <property type="match status" value="1"/>
</dbReference>
<evidence type="ECO:0000313" key="14">
    <source>
        <dbReference type="Proteomes" id="UP000694546"/>
    </source>
</evidence>
<comment type="subcellular location">
    <subcellularLocation>
        <location evidence="1">Cytoplasm</location>
    </subcellularLocation>
</comment>
<evidence type="ECO:0000256" key="7">
    <source>
        <dbReference type="PIRSR" id="PIRSR000114-1"/>
    </source>
</evidence>
<dbReference type="PIRSF" id="PIRSF000114">
    <property type="entry name" value="Glycerol-3-P_dh"/>
    <property type="match status" value="1"/>
</dbReference>
<feature type="domain" description="Glycerol-3-phosphate dehydrogenase NAD-dependent C-terminal" evidence="12">
    <location>
        <begin position="177"/>
        <end position="301"/>
    </location>
</feature>
<organism evidence="13 14">
    <name type="scientific">Gadus morhua</name>
    <name type="common">Atlantic cod</name>
    <dbReference type="NCBI Taxonomy" id="8049"/>
    <lineage>
        <taxon>Eukaryota</taxon>
        <taxon>Metazoa</taxon>
        <taxon>Chordata</taxon>
        <taxon>Craniata</taxon>
        <taxon>Vertebrata</taxon>
        <taxon>Euteleostomi</taxon>
        <taxon>Actinopterygii</taxon>
        <taxon>Neopterygii</taxon>
        <taxon>Teleostei</taxon>
        <taxon>Neoteleostei</taxon>
        <taxon>Acanthomorphata</taxon>
        <taxon>Zeiogadaria</taxon>
        <taxon>Gadariae</taxon>
        <taxon>Gadiformes</taxon>
        <taxon>Gadoidei</taxon>
        <taxon>Gadidae</taxon>
        <taxon>Gadus</taxon>
    </lineage>
</organism>
<feature type="binding site" evidence="8">
    <location>
        <begin position="11"/>
        <end position="16"/>
    </location>
    <ligand>
        <name>NAD(+)</name>
        <dbReference type="ChEBI" id="CHEBI:57540"/>
    </ligand>
</feature>
<feature type="domain" description="Glycerol-3-phosphate dehydrogenase NAD-dependent N-terminal" evidence="11">
    <location>
        <begin position="127"/>
        <end position="153"/>
    </location>
</feature>
<dbReference type="GO" id="GO:0005829">
    <property type="term" value="C:cytosol"/>
    <property type="evidence" value="ECO:0007669"/>
    <property type="project" value="TreeGrafter"/>
</dbReference>
<dbReference type="InterPro" id="IPR011128">
    <property type="entry name" value="G3P_DH_NAD-dep_N"/>
</dbReference>
<protein>
    <recommendedName>
        <fullName evidence="10">Glycerol-3-phosphate dehydrogenase [NAD(+)]</fullName>
        <ecNumber evidence="10">1.1.1.8</ecNumber>
    </recommendedName>
</protein>
<dbReference type="Gene3D" id="3.40.50.720">
    <property type="entry name" value="NAD(P)-binding Rossmann-like Domain"/>
    <property type="match status" value="1"/>
</dbReference>
<evidence type="ECO:0000256" key="4">
    <source>
        <dbReference type="ARBA" id="ARBA00023002"/>
    </source>
</evidence>
<dbReference type="InterPro" id="IPR013328">
    <property type="entry name" value="6PGD_dom2"/>
</dbReference>
<dbReference type="InterPro" id="IPR017751">
    <property type="entry name" value="G3P_DH_NAD-dep_euk"/>
</dbReference>
<dbReference type="GeneTree" id="ENSGT00390000003114"/>
<dbReference type="InterPro" id="IPR008927">
    <property type="entry name" value="6-PGluconate_DH-like_C_sf"/>
</dbReference>
<dbReference type="PANTHER" id="PTHR11728">
    <property type="entry name" value="GLYCEROL-3-PHOSPHATE DEHYDROGENASE"/>
    <property type="match status" value="1"/>
</dbReference>
<feature type="active site" description="Proton acceptor" evidence="7">
    <location>
        <position position="188"/>
    </location>
</feature>
<dbReference type="GO" id="GO:0046168">
    <property type="term" value="P:glycerol-3-phosphate catabolic process"/>
    <property type="evidence" value="ECO:0007669"/>
    <property type="project" value="UniProtKB-UniRule"/>
</dbReference>
<dbReference type="InterPro" id="IPR006168">
    <property type="entry name" value="G3P_DH_NAD-dep"/>
</dbReference>
<evidence type="ECO:0000256" key="3">
    <source>
        <dbReference type="ARBA" id="ARBA00022490"/>
    </source>
</evidence>
<evidence type="ECO:0000259" key="12">
    <source>
        <dbReference type="Pfam" id="PF07479"/>
    </source>
</evidence>
<dbReference type="PANTHER" id="PTHR11728:SF7">
    <property type="entry name" value="GLYCEROL-3-PHOSPHATE DEHYDROGENASE 1-LIKE PROTEIN"/>
    <property type="match status" value="1"/>
</dbReference>
<keyword evidence="3" id="KW-0963">Cytoplasm</keyword>
<reference evidence="13" key="1">
    <citation type="submission" date="2025-08" db="UniProtKB">
        <authorList>
            <consortium name="Ensembl"/>
        </authorList>
    </citation>
    <scope>IDENTIFICATION</scope>
</reference>
<evidence type="ECO:0000259" key="11">
    <source>
        <dbReference type="Pfam" id="PF01210"/>
    </source>
</evidence>
<feature type="domain" description="Glycerol-3-phosphate dehydrogenase NAD-dependent N-terminal" evidence="11">
    <location>
        <begin position="6"/>
        <end position="114"/>
    </location>
</feature>
<dbReference type="PRINTS" id="PR00077">
    <property type="entry name" value="GPDHDRGNASE"/>
</dbReference>
<keyword evidence="14" id="KW-1185">Reference proteome</keyword>
<evidence type="ECO:0000256" key="5">
    <source>
        <dbReference type="ARBA" id="ARBA00023027"/>
    </source>
</evidence>
<keyword evidence="4 9" id="KW-0560">Oxidoreductase</keyword>